<evidence type="ECO:0000313" key="3">
    <source>
        <dbReference type="Proteomes" id="UP000203340"/>
    </source>
</evidence>
<proteinExistence type="predicted"/>
<dbReference type="RefSeq" id="YP_009300688.1">
    <property type="nucleotide sequence ID" value="NC_031225.1"/>
</dbReference>
<reference evidence="2 3" key="1">
    <citation type="journal article" date="2015" name="Elife">
        <title>Unprecedented genomic diversity of RNA viruses in arthropods reveals the ancestry of negative-sense RNA viruses.</title>
        <authorList>
            <person name="Li C.X."/>
            <person name="Shi M."/>
            <person name="Tian J.H."/>
            <person name="Lin X.D."/>
            <person name="Kang Y.J."/>
            <person name="Chen L.J."/>
            <person name="Qin X.C."/>
            <person name="Xu J."/>
            <person name="Holmes E.C."/>
            <person name="Zhang Y.Z."/>
        </authorList>
    </citation>
    <scope>NUCLEOTIDE SEQUENCE [LARGE SCALE GENOMIC DNA]</scope>
    <source>
        <strain evidence="2 3">YCYC03</strain>
    </source>
</reference>
<feature type="transmembrane region" description="Helical" evidence="1">
    <location>
        <begin position="524"/>
        <end position="543"/>
    </location>
</feature>
<dbReference type="GeneID" id="29122493"/>
<dbReference type="EMBL" id="KM817650">
    <property type="protein sequence ID" value="AJG39178.1"/>
    <property type="molecule type" value="Viral_cRNA"/>
</dbReference>
<dbReference type="OrthoDB" id="11073at10239"/>
<accession>A0A0B5KXM6</accession>
<dbReference type="Proteomes" id="UP000203340">
    <property type="component" value="Genome"/>
</dbReference>
<protein>
    <submittedName>
        <fullName evidence="2">Glycoprotein</fullName>
    </submittedName>
</protein>
<keyword evidence="1" id="KW-0812">Transmembrane</keyword>
<keyword evidence="1" id="KW-0472">Membrane</keyword>
<gene>
    <name evidence="2" type="primary">G</name>
</gene>
<evidence type="ECO:0000313" key="2">
    <source>
        <dbReference type="EMBL" id="AJG39178.1"/>
    </source>
</evidence>
<sequence length="571" mass="64081">MITISNQLSNLSSSVLMTMTTSSLIIRFCLFYLLISLSLCDEQSVKMLHKISPVALCDPYKSVNVYERLDECVHRCSNAIDYAGRAQLTLIHDFSKIKGPLIATCSKVQISQTFTETWTFSHIKSSPLRKNLPVGESECTEYIKKHCPDYDCDVAAPSELKEQYAYASDIDRKEEYIELRSHYGTILEIKGILKVSLGVSGEEFNASTGKGSDKNRWHFWDSNMSPGNCPLSDGLVMGCDIISNNNLQYYMCGGSRLAIQKTDSSQLTGSCKDIWRSPSGVLYKVNEASDSSSYKGQKIGMANYKKVDENMDSIRILSQHAIYHVDADLCALQCEVAGIEIKGARRAYTLIRSGAEYILVSPKGHGFQCNPVVQCRLQKPLKMCGSPPRFSVVCNGLSRYWNPALNYILDSDNCPAPSTEEKLRIHIGNKLYDVDDQMYLNLSSDDPYVHKSRSIHLSHDALFEDQDMSEIRSSWMAHKSKNRTSIALNSKDIVNQKSIGLSGISTWVSSSLSNITKMIKHTELAFLLTVIAIVVGYVMYKILTSPRYGYKRTRTNGNDNELNQVSRAQWF</sequence>
<keyword evidence="3" id="KW-1185">Reference proteome</keyword>
<dbReference type="KEGG" id="vg:29122493"/>
<organism evidence="2 3">
    <name type="scientific">Wuhan Insect virus 4</name>
    <dbReference type="NCBI Taxonomy" id="1608109"/>
    <lineage>
        <taxon>Viruses</taxon>
        <taxon>Riboviria</taxon>
        <taxon>Orthornavirae</taxon>
        <taxon>Negarnaviricota</taxon>
        <taxon>Haploviricotina</taxon>
        <taxon>Monjiviricetes</taxon>
        <taxon>Mononegavirales</taxon>
        <taxon>Rhabdoviridae</taxon>
        <taxon>Betarhabdovirinae</taxon>
        <taxon>Alphacytorhabdovirus</taxon>
        <taxon>Alphacytorhabdovirus alphawuhaninsectum</taxon>
        <taxon>Cytorhabdovirus alphawuhaninsectum</taxon>
    </lineage>
</organism>
<keyword evidence="1" id="KW-1133">Transmembrane helix</keyword>
<name>A0A0B5KXM6_9RHAB</name>
<evidence type="ECO:0000256" key="1">
    <source>
        <dbReference type="SAM" id="Phobius"/>
    </source>
</evidence>